<dbReference type="EMBL" id="ML122291">
    <property type="protein sequence ID" value="RPD55937.1"/>
    <property type="molecule type" value="Genomic_DNA"/>
</dbReference>
<protein>
    <submittedName>
        <fullName evidence="1">Uncharacterized protein</fullName>
    </submittedName>
</protein>
<reference evidence="1" key="1">
    <citation type="journal article" date="2018" name="Genome Biol. Evol.">
        <title>Genomics and development of Lentinus tigrinus, a white-rot wood-decaying mushroom with dimorphic fruiting bodies.</title>
        <authorList>
            <person name="Wu B."/>
            <person name="Xu Z."/>
            <person name="Knudson A."/>
            <person name="Carlson A."/>
            <person name="Chen N."/>
            <person name="Kovaka S."/>
            <person name="LaButti K."/>
            <person name="Lipzen A."/>
            <person name="Pennachio C."/>
            <person name="Riley R."/>
            <person name="Schakwitz W."/>
            <person name="Umezawa K."/>
            <person name="Ohm R.A."/>
            <person name="Grigoriev I.V."/>
            <person name="Nagy L.G."/>
            <person name="Gibbons J."/>
            <person name="Hibbett D."/>
        </authorList>
    </citation>
    <scope>NUCLEOTIDE SEQUENCE [LARGE SCALE GENOMIC DNA]</scope>
    <source>
        <strain evidence="1">ALCF2SS1-6</strain>
    </source>
</reference>
<keyword evidence="2" id="KW-1185">Reference proteome</keyword>
<proteinExistence type="predicted"/>
<evidence type="ECO:0000313" key="1">
    <source>
        <dbReference type="EMBL" id="RPD55937.1"/>
    </source>
</evidence>
<name>A0A5C2RXZ0_9APHY</name>
<organism evidence="1 2">
    <name type="scientific">Lentinus tigrinus ALCF2SS1-6</name>
    <dbReference type="NCBI Taxonomy" id="1328759"/>
    <lineage>
        <taxon>Eukaryota</taxon>
        <taxon>Fungi</taxon>
        <taxon>Dikarya</taxon>
        <taxon>Basidiomycota</taxon>
        <taxon>Agaricomycotina</taxon>
        <taxon>Agaricomycetes</taxon>
        <taxon>Polyporales</taxon>
        <taxon>Polyporaceae</taxon>
        <taxon>Lentinus</taxon>
    </lineage>
</organism>
<dbReference type="Proteomes" id="UP000313359">
    <property type="component" value="Unassembled WGS sequence"/>
</dbReference>
<dbReference type="STRING" id="1328759.A0A5C2RXZ0"/>
<dbReference type="OrthoDB" id="2723743at2759"/>
<evidence type="ECO:0000313" key="2">
    <source>
        <dbReference type="Proteomes" id="UP000313359"/>
    </source>
</evidence>
<accession>A0A5C2RXZ0</accession>
<sequence length="160" mass="18770">MSYRQLLKWRREILDILGLECHLVLLADLEPCHMSGDEASMPGDGRNTRVRLYYIIEAKWQSEDFKEFLRKLDRWYIYYWRQRGGSTPPGGNPPRIRITNPTNPKTILSPKGPNGLWRNCYNDAWLGRKSSYELERMGIINEDYDFTLPDPPPIPEDALL</sequence>
<gene>
    <name evidence="1" type="ORF">L227DRAFT_509279</name>
</gene>
<dbReference type="AlphaFoldDB" id="A0A5C2RXZ0"/>